<dbReference type="PANTHER" id="PTHR36513">
    <property type="entry name" value="ABC TRANSMEMBRANE TYPE-1 DOMAIN-CONTAINING PROTEIN"/>
    <property type="match status" value="1"/>
</dbReference>
<sequence length="331" mass="37926">MLFMVTNRRIIKGEFGDEEKPNKKFDYQYAYNNKKRGQDKFEKYGKKGFQVALLNELKRLKEEDKVSTPKVGIYVHGYNNDYQDSIDEIYDLEQSLYKVYGHYPVIVGFSWPSSGKTLNYLSDREEVRDSIGAFTRFLTDLNTLATSNERDCFSTTFCIAHSMGNYLLRKGMEYLSDNLGSPSGRMLFDETVLLAPDLCSKDIELDGKGKYISDFSRRVHVYYSKHDRALKASSIKRFGGNRLGRHGANDYNNLPSNVIAVDAKQYANKTAISGYKDRTGEQVSVHSSHRYHSHILSDIIQVLSSIDRDEIEGRESVMSDGVPMSNHYRLK</sequence>
<dbReference type="PANTHER" id="PTHR36513:SF1">
    <property type="entry name" value="TRANSMEMBRANE PROTEIN"/>
    <property type="match status" value="1"/>
</dbReference>
<proteinExistence type="predicted"/>
<name>A0ABQ6E537_9GAMM</name>
<dbReference type="Pfam" id="PF05990">
    <property type="entry name" value="DUF900"/>
    <property type="match status" value="1"/>
</dbReference>
<evidence type="ECO:0008006" key="3">
    <source>
        <dbReference type="Google" id="ProtNLM"/>
    </source>
</evidence>
<evidence type="ECO:0000313" key="2">
    <source>
        <dbReference type="Proteomes" id="UP001157353"/>
    </source>
</evidence>
<dbReference type="InterPro" id="IPR010297">
    <property type="entry name" value="DUF900_hydrolase"/>
</dbReference>
<comment type="caution">
    <text evidence="1">The sequence shown here is derived from an EMBL/GenBank/DDBJ whole genome shotgun (WGS) entry which is preliminary data.</text>
</comment>
<reference evidence="2" key="1">
    <citation type="journal article" date="2019" name="Int. J. Syst. Evol. Microbiol.">
        <title>The Global Catalogue of Microorganisms (GCM) 10K type strain sequencing project: providing services to taxonomists for standard genome sequencing and annotation.</title>
        <authorList>
            <consortium name="The Broad Institute Genomics Platform"/>
            <consortium name="The Broad Institute Genome Sequencing Center for Infectious Disease"/>
            <person name="Wu L."/>
            <person name="Ma J."/>
        </authorList>
    </citation>
    <scope>NUCLEOTIDE SEQUENCE [LARGE SCALE GENOMIC DNA]</scope>
    <source>
        <strain evidence="2">NBRC 103166</strain>
    </source>
</reference>
<dbReference type="RefSeq" id="WP_284205212.1">
    <property type="nucleotide sequence ID" value="NZ_BSPQ01000018.1"/>
</dbReference>
<dbReference type="EMBL" id="BSPQ01000018">
    <property type="protein sequence ID" value="GLS92116.1"/>
    <property type="molecule type" value="Genomic_DNA"/>
</dbReference>
<gene>
    <name evidence="1" type="ORF">GCM10007916_31860</name>
</gene>
<dbReference type="Proteomes" id="UP001157353">
    <property type="component" value="Unassembled WGS sequence"/>
</dbReference>
<accession>A0ABQ6E537</accession>
<evidence type="ECO:0000313" key="1">
    <source>
        <dbReference type="EMBL" id="GLS92116.1"/>
    </source>
</evidence>
<protein>
    <recommendedName>
        <fullName evidence="3">Alpha/beta hydrolase</fullName>
    </recommendedName>
</protein>
<organism evidence="1 2">
    <name type="scientific">Psychromonas marina</name>
    <dbReference type="NCBI Taxonomy" id="88364"/>
    <lineage>
        <taxon>Bacteria</taxon>
        <taxon>Pseudomonadati</taxon>
        <taxon>Pseudomonadota</taxon>
        <taxon>Gammaproteobacteria</taxon>
        <taxon>Alteromonadales</taxon>
        <taxon>Psychromonadaceae</taxon>
        <taxon>Psychromonas</taxon>
    </lineage>
</organism>
<keyword evidence="2" id="KW-1185">Reference proteome</keyword>